<evidence type="ECO:0000259" key="3">
    <source>
        <dbReference type="Pfam" id="PF03446"/>
    </source>
</evidence>
<dbReference type="SUPFAM" id="SSF48179">
    <property type="entry name" value="6-phosphogluconate dehydrogenase C-terminal domain-like"/>
    <property type="match status" value="1"/>
</dbReference>
<evidence type="ECO:0000313" key="5">
    <source>
        <dbReference type="EMBL" id="GGR59227.1"/>
    </source>
</evidence>
<accession>A0A918FNA0</accession>
<dbReference type="Gene3D" id="3.40.50.720">
    <property type="entry name" value="NAD(P)-binding Rossmann-like Domain"/>
    <property type="match status" value="1"/>
</dbReference>
<protein>
    <submittedName>
        <fullName evidence="5">6-phosphogluconate dehydrogenase</fullName>
    </submittedName>
</protein>
<sequence>MDTLSDVSVLGLGLMGTAVASAIVEGGREVTVWNRTATKAEKLRERGAGVAESAVAAAQASPVVISVLTDSAALRTALGDDVRLDGRTIVNLATGTPNHAIETDAWVRERGGRYLHGTIAAYPKDIGQPGGGVVFSGPAEIWNELEPTLLLLGGTTNHAGDNVGDACALDLGMLIFYMAAEGAFQEALAFASAYGVSPRRLLNHTLPTVAILERELRDSVDRVEKGDYSTDEATIDTFFACMELATTSSYDIGLRGPMAEGARKLYQRAVEAGRGADLPAALFPLLLEKPAPQAD</sequence>
<name>A0A918FNA0_9ACTN</name>
<dbReference type="Proteomes" id="UP000658320">
    <property type="component" value="Unassembled WGS sequence"/>
</dbReference>
<dbReference type="PANTHER" id="PTHR43580">
    <property type="entry name" value="OXIDOREDUCTASE GLYR1-RELATED"/>
    <property type="match status" value="1"/>
</dbReference>
<dbReference type="Pfam" id="PF21761">
    <property type="entry name" value="RedAm-like_C"/>
    <property type="match status" value="1"/>
</dbReference>
<dbReference type="Pfam" id="PF03446">
    <property type="entry name" value="NAD_binding_2"/>
    <property type="match status" value="1"/>
</dbReference>
<reference evidence="5" key="1">
    <citation type="journal article" date="2014" name="Int. J. Syst. Evol. Microbiol.">
        <title>Complete genome sequence of Corynebacterium casei LMG S-19264T (=DSM 44701T), isolated from a smear-ripened cheese.</title>
        <authorList>
            <consortium name="US DOE Joint Genome Institute (JGI-PGF)"/>
            <person name="Walter F."/>
            <person name="Albersmeier A."/>
            <person name="Kalinowski J."/>
            <person name="Ruckert C."/>
        </authorList>
    </citation>
    <scope>NUCLEOTIDE SEQUENCE</scope>
    <source>
        <strain evidence="5">JCM 4346</strain>
    </source>
</reference>
<dbReference type="InterPro" id="IPR006115">
    <property type="entry name" value="6PGDH_NADP-bd"/>
</dbReference>
<evidence type="ECO:0000313" key="6">
    <source>
        <dbReference type="Proteomes" id="UP000658320"/>
    </source>
</evidence>
<dbReference type="PANTHER" id="PTHR43580:SF2">
    <property type="entry name" value="CYTOKINE-LIKE NUCLEAR FACTOR N-PAC"/>
    <property type="match status" value="1"/>
</dbReference>
<dbReference type="SUPFAM" id="SSF51735">
    <property type="entry name" value="NAD(P)-binding Rossmann-fold domains"/>
    <property type="match status" value="1"/>
</dbReference>
<dbReference type="InterPro" id="IPR048666">
    <property type="entry name" value="RedAm-like_C"/>
</dbReference>
<dbReference type="InterPro" id="IPR013328">
    <property type="entry name" value="6PGD_dom2"/>
</dbReference>
<dbReference type="PIRSF" id="PIRSF000103">
    <property type="entry name" value="HIBADH"/>
    <property type="match status" value="1"/>
</dbReference>
<gene>
    <name evidence="5" type="ORF">GCM10010251_89990</name>
</gene>
<keyword evidence="2" id="KW-0560">Oxidoreductase</keyword>
<evidence type="ECO:0000256" key="1">
    <source>
        <dbReference type="ARBA" id="ARBA00009080"/>
    </source>
</evidence>
<dbReference type="Gene3D" id="1.10.1040.10">
    <property type="entry name" value="N-(1-d-carboxylethyl)-l-norvaline Dehydrogenase, domain 2"/>
    <property type="match status" value="1"/>
</dbReference>
<comment type="similarity">
    <text evidence="1">Belongs to the HIBADH-related family.</text>
</comment>
<proteinExistence type="inferred from homology"/>
<dbReference type="InterPro" id="IPR015815">
    <property type="entry name" value="HIBADH-related"/>
</dbReference>
<dbReference type="GO" id="GO:0016491">
    <property type="term" value="F:oxidoreductase activity"/>
    <property type="evidence" value="ECO:0007669"/>
    <property type="project" value="UniProtKB-KW"/>
</dbReference>
<feature type="domain" description="NADPH-dependent reductive aminase-like C-terminal" evidence="4">
    <location>
        <begin position="164"/>
        <end position="283"/>
    </location>
</feature>
<evidence type="ECO:0000259" key="4">
    <source>
        <dbReference type="Pfam" id="PF21761"/>
    </source>
</evidence>
<dbReference type="InterPro" id="IPR036291">
    <property type="entry name" value="NAD(P)-bd_dom_sf"/>
</dbReference>
<dbReference type="AlphaFoldDB" id="A0A918FNA0"/>
<feature type="domain" description="6-phosphogluconate dehydrogenase NADP-binding" evidence="3">
    <location>
        <begin position="7"/>
        <end position="155"/>
    </location>
</feature>
<dbReference type="GO" id="GO:0050661">
    <property type="term" value="F:NADP binding"/>
    <property type="evidence" value="ECO:0007669"/>
    <property type="project" value="InterPro"/>
</dbReference>
<evidence type="ECO:0000256" key="2">
    <source>
        <dbReference type="ARBA" id="ARBA00023002"/>
    </source>
</evidence>
<comment type="caution">
    <text evidence="5">The sequence shown here is derived from an EMBL/GenBank/DDBJ whole genome shotgun (WGS) entry which is preliminary data.</text>
</comment>
<reference evidence="5" key="2">
    <citation type="submission" date="2020-09" db="EMBL/GenBank/DDBJ databases">
        <authorList>
            <person name="Sun Q."/>
            <person name="Ohkuma M."/>
        </authorList>
    </citation>
    <scope>NUCLEOTIDE SEQUENCE</scope>
    <source>
        <strain evidence="5">JCM 4346</strain>
    </source>
</reference>
<keyword evidence="6" id="KW-1185">Reference proteome</keyword>
<organism evidence="5 6">
    <name type="scientific">Streptomyces aurantiogriseus</name>
    <dbReference type="NCBI Taxonomy" id="66870"/>
    <lineage>
        <taxon>Bacteria</taxon>
        <taxon>Bacillati</taxon>
        <taxon>Actinomycetota</taxon>
        <taxon>Actinomycetes</taxon>
        <taxon>Kitasatosporales</taxon>
        <taxon>Streptomycetaceae</taxon>
        <taxon>Streptomyces</taxon>
    </lineage>
</organism>
<dbReference type="EMBL" id="BMSX01000037">
    <property type="protein sequence ID" value="GGR59227.1"/>
    <property type="molecule type" value="Genomic_DNA"/>
</dbReference>
<dbReference type="InterPro" id="IPR051265">
    <property type="entry name" value="HIBADH-related_NP60_sf"/>
</dbReference>
<dbReference type="InterPro" id="IPR008927">
    <property type="entry name" value="6-PGluconate_DH-like_C_sf"/>
</dbReference>